<dbReference type="SMART" id="SM01185">
    <property type="entry name" value="EFP"/>
    <property type="match status" value="1"/>
</dbReference>
<evidence type="ECO:0000259" key="7">
    <source>
        <dbReference type="SMART" id="SM00841"/>
    </source>
</evidence>
<dbReference type="GO" id="GO:0043043">
    <property type="term" value="P:peptide biosynthetic process"/>
    <property type="evidence" value="ECO:0007669"/>
    <property type="project" value="InterPro"/>
</dbReference>
<dbReference type="FunFam" id="2.40.50.140:FF:000004">
    <property type="entry name" value="Elongation factor P"/>
    <property type="match status" value="1"/>
</dbReference>
<evidence type="ECO:0000313" key="9">
    <source>
        <dbReference type="EMBL" id="GAF87412.1"/>
    </source>
</evidence>
<dbReference type="InterPro" id="IPR001059">
    <property type="entry name" value="Transl_elong_P/YeiP_cen"/>
</dbReference>
<evidence type="ECO:0000259" key="8">
    <source>
        <dbReference type="SMART" id="SM01185"/>
    </source>
</evidence>
<comment type="pathway">
    <text evidence="2">Protein biosynthesis; polypeptide chain elongation.</text>
</comment>
<dbReference type="CDD" id="cd04470">
    <property type="entry name" value="S1_EF-P_repeat_1"/>
    <property type="match status" value="1"/>
</dbReference>
<dbReference type="FunFam" id="2.40.50.140:FF:000009">
    <property type="entry name" value="Elongation factor P"/>
    <property type="match status" value="1"/>
</dbReference>
<reference evidence="9" key="1">
    <citation type="journal article" date="2014" name="Front. Microbiol.">
        <title>High frequency of phylogenetically diverse reductive dehalogenase-homologous genes in deep subseafloor sedimentary metagenomes.</title>
        <authorList>
            <person name="Kawai M."/>
            <person name="Futagami T."/>
            <person name="Toyoda A."/>
            <person name="Takaki Y."/>
            <person name="Nishi S."/>
            <person name="Hori S."/>
            <person name="Arai W."/>
            <person name="Tsubouchi T."/>
            <person name="Morono Y."/>
            <person name="Uchiyama I."/>
            <person name="Ito T."/>
            <person name="Fujiyama A."/>
            <person name="Inagaki F."/>
            <person name="Takami H."/>
        </authorList>
    </citation>
    <scope>NUCLEOTIDE SEQUENCE</scope>
    <source>
        <strain evidence="9">Expedition CK06-06</strain>
    </source>
</reference>
<protein>
    <recommendedName>
        <fullName evidence="10">Elongation factor P C-terminal domain-containing protein</fullName>
    </recommendedName>
</protein>
<comment type="similarity">
    <text evidence="3">Belongs to the elongation factor P family.</text>
</comment>
<accession>X0TGZ4</accession>
<dbReference type="EMBL" id="BARS01015137">
    <property type="protein sequence ID" value="GAF87412.1"/>
    <property type="molecule type" value="Genomic_DNA"/>
</dbReference>
<evidence type="ECO:0008006" key="10">
    <source>
        <dbReference type="Google" id="ProtNLM"/>
    </source>
</evidence>
<dbReference type="InterPro" id="IPR008991">
    <property type="entry name" value="Translation_prot_SH3-like_sf"/>
</dbReference>
<keyword evidence="6" id="KW-0648">Protein biosynthesis</keyword>
<dbReference type="GO" id="GO:0003746">
    <property type="term" value="F:translation elongation factor activity"/>
    <property type="evidence" value="ECO:0007669"/>
    <property type="project" value="UniProtKB-KW"/>
</dbReference>
<dbReference type="NCBIfam" id="TIGR00038">
    <property type="entry name" value="efp"/>
    <property type="match status" value="1"/>
</dbReference>
<dbReference type="FunFam" id="2.30.30.30:FF:000003">
    <property type="entry name" value="Elongation factor P"/>
    <property type="match status" value="1"/>
</dbReference>
<organism evidence="9">
    <name type="scientific">marine sediment metagenome</name>
    <dbReference type="NCBI Taxonomy" id="412755"/>
    <lineage>
        <taxon>unclassified sequences</taxon>
        <taxon>metagenomes</taxon>
        <taxon>ecological metagenomes</taxon>
    </lineage>
</organism>
<name>X0TGZ4_9ZZZZ</name>
<dbReference type="InterPro" id="IPR020599">
    <property type="entry name" value="Transl_elong_fac_P/YeiP"/>
</dbReference>
<dbReference type="Gene3D" id="2.40.50.140">
    <property type="entry name" value="Nucleic acid-binding proteins"/>
    <property type="match status" value="2"/>
</dbReference>
<evidence type="ECO:0000256" key="6">
    <source>
        <dbReference type="ARBA" id="ARBA00022917"/>
    </source>
</evidence>
<dbReference type="InterPro" id="IPR012340">
    <property type="entry name" value="NA-bd_OB-fold"/>
</dbReference>
<dbReference type="InterPro" id="IPR015365">
    <property type="entry name" value="Elong-fact-P_C"/>
</dbReference>
<dbReference type="InterPro" id="IPR011768">
    <property type="entry name" value="Transl_elongation_fac_P"/>
</dbReference>
<sequence length="185" mass="20740">MISGSELRKGVIIELEGKLYQVIEYQHVKMKRTALAKVKLRDMQAGHTVERSFQSGEKFTRAHLDYRSSQYLYNDGNLYYFMDEDNFEQTALSAEQLGDTVNYLKDGISLGISSYKGELVGVELSITVELKVIDTGPSFKGDTATAGNKPAKLETGITIQVPLFINNEDIIKVDTRTGIYLERVS</sequence>
<dbReference type="SUPFAM" id="SSF50249">
    <property type="entry name" value="Nucleic acid-binding proteins"/>
    <property type="match status" value="2"/>
</dbReference>
<dbReference type="PIRSF" id="PIRSF005901">
    <property type="entry name" value="EF-P"/>
    <property type="match status" value="1"/>
</dbReference>
<gene>
    <name evidence="9" type="ORF">S01H1_25116</name>
</gene>
<comment type="subcellular location">
    <subcellularLocation>
        <location evidence="1">Cytoplasm</location>
    </subcellularLocation>
</comment>
<dbReference type="SMART" id="SM00841">
    <property type="entry name" value="Elong-fact-P_C"/>
    <property type="match status" value="1"/>
</dbReference>
<feature type="domain" description="Elongation factor P C-terminal" evidence="7">
    <location>
        <begin position="128"/>
        <end position="183"/>
    </location>
</feature>
<dbReference type="InterPro" id="IPR013185">
    <property type="entry name" value="Transl_elong_KOW-like"/>
</dbReference>
<dbReference type="NCBIfam" id="NF001810">
    <property type="entry name" value="PRK00529.1"/>
    <property type="match status" value="1"/>
</dbReference>
<dbReference type="PANTHER" id="PTHR30053:SF12">
    <property type="entry name" value="ELONGATION FACTOR P (EF-P) FAMILY PROTEIN"/>
    <property type="match status" value="1"/>
</dbReference>
<evidence type="ECO:0000256" key="1">
    <source>
        <dbReference type="ARBA" id="ARBA00004496"/>
    </source>
</evidence>
<dbReference type="CDD" id="cd05794">
    <property type="entry name" value="S1_EF-P_repeat_2"/>
    <property type="match status" value="1"/>
</dbReference>
<dbReference type="Pfam" id="PF09285">
    <property type="entry name" value="Elong-fact-P_C"/>
    <property type="match status" value="1"/>
</dbReference>
<dbReference type="InterPro" id="IPR014722">
    <property type="entry name" value="Rib_uL2_dom2"/>
</dbReference>
<dbReference type="PANTHER" id="PTHR30053">
    <property type="entry name" value="ELONGATION FACTOR P"/>
    <property type="match status" value="1"/>
</dbReference>
<keyword evidence="5" id="KW-0251">Elongation factor</keyword>
<dbReference type="Pfam" id="PF01132">
    <property type="entry name" value="EFP"/>
    <property type="match status" value="1"/>
</dbReference>
<evidence type="ECO:0000256" key="2">
    <source>
        <dbReference type="ARBA" id="ARBA00004815"/>
    </source>
</evidence>
<evidence type="ECO:0000256" key="5">
    <source>
        <dbReference type="ARBA" id="ARBA00022768"/>
    </source>
</evidence>
<dbReference type="Gene3D" id="2.30.30.30">
    <property type="match status" value="1"/>
</dbReference>
<dbReference type="SUPFAM" id="SSF50104">
    <property type="entry name" value="Translation proteins SH3-like domain"/>
    <property type="match status" value="1"/>
</dbReference>
<dbReference type="UniPathway" id="UPA00345"/>
<comment type="caution">
    <text evidence="9">The sequence shown here is derived from an EMBL/GenBank/DDBJ whole genome shotgun (WGS) entry which is preliminary data.</text>
</comment>
<dbReference type="GO" id="GO:0005829">
    <property type="term" value="C:cytosol"/>
    <property type="evidence" value="ECO:0007669"/>
    <property type="project" value="UniProtKB-ARBA"/>
</dbReference>
<dbReference type="HAMAP" id="MF_00141">
    <property type="entry name" value="EF_P"/>
    <property type="match status" value="1"/>
</dbReference>
<keyword evidence="4" id="KW-0963">Cytoplasm</keyword>
<dbReference type="AlphaFoldDB" id="X0TGZ4"/>
<proteinExistence type="inferred from homology"/>
<dbReference type="Pfam" id="PF08207">
    <property type="entry name" value="EFP_N"/>
    <property type="match status" value="1"/>
</dbReference>
<evidence type="ECO:0000256" key="3">
    <source>
        <dbReference type="ARBA" id="ARBA00009479"/>
    </source>
</evidence>
<feature type="domain" description="Translation elongation factor P/YeiP central" evidence="8">
    <location>
        <begin position="66"/>
        <end position="120"/>
    </location>
</feature>
<evidence type="ECO:0000256" key="4">
    <source>
        <dbReference type="ARBA" id="ARBA00022490"/>
    </source>
</evidence>